<gene>
    <name evidence="2" type="ORF">EKO04_010167</name>
</gene>
<organism evidence="2 3">
    <name type="scientific">Ascochyta lentis</name>
    <dbReference type="NCBI Taxonomy" id="205686"/>
    <lineage>
        <taxon>Eukaryota</taxon>
        <taxon>Fungi</taxon>
        <taxon>Dikarya</taxon>
        <taxon>Ascomycota</taxon>
        <taxon>Pezizomycotina</taxon>
        <taxon>Dothideomycetes</taxon>
        <taxon>Pleosporomycetidae</taxon>
        <taxon>Pleosporales</taxon>
        <taxon>Pleosporineae</taxon>
        <taxon>Didymellaceae</taxon>
        <taxon>Ascochyta</taxon>
    </lineage>
</organism>
<dbReference type="SUPFAM" id="SSF53335">
    <property type="entry name" value="S-adenosyl-L-methionine-dependent methyltransferases"/>
    <property type="match status" value="1"/>
</dbReference>
<accession>A0A8H7IXH5</accession>
<dbReference type="InterPro" id="IPR041698">
    <property type="entry name" value="Methyltransf_25"/>
</dbReference>
<dbReference type="InterPro" id="IPR029063">
    <property type="entry name" value="SAM-dependent_MTases_sf"/>
</dbReference>
<reference evidence="2" key="2">
    <citation type="submission" date="2020-09" db="EMBL/GenBank/DDBJ databases">
        <title>Reference genome assembly for Australian Ascochyta lentis isolate Al4.</title>
        <authorList>
            <person name="Lee R.C."/>
            <person name="Farfan-Caceres L.M."/>
            <person name="Debler J.W."/>
            <person name="Williams A.H."/>
            <person name="Henares B.M."/>
        </authorList>
    </citation>
    <scope>NUCLEOTIDE SEQUENCE</scope>
    <source>
        <strain evidence="2">Al4</strain>
    </source>
</reference>
<dbReference type="Pfam" id="PF13649">
    <property type="entry name" value="Methyltransf_25"/>
    <property type="match status" value="1"/>
</dbReference>
<dbReference type="CDD" id="cd02440">
    <property type="entry name" value="AdoMet_MTases"/>
    <property type="match status" value="1"/>
</dbReference>
<keyword evidence="3" id="KW-1185">Reference proteome</keyword>
<protein>
    <recommendedName>
        <fullName evidence="1">Methyltransferase domain-containing protein</fullName>
    </recommendedName>
</protein>
<proteinExistence type="predicted"/>
<dbReference type="EMBL" id="RZGK01000019">
    <property type="protein sequence ID" value="KAF9691856.1"/>
    <property type="molecule type" value="Genomic_DNA"/>
</dbReference>
<feature type="domain" description="Methyltransferase" evidence="1">
    <location>
        <begin position="57"/>
        <end position="155"/>
    </location>
</feature>
<evidence type="ECO:0000313" key="2">
    <source>
        <dbReference type="EMBL" id="KAF9691856.1"/>
    </source>
</evidence>
<evidence type="ECO:0000259" key="1">
    <source>
        <dbReference type="Pfam" id="PF13649"/>
    </source>
</evidence>
<dbReference type="OrthoDB" id="540004at2759"/>
<name>A0A8H7IXH5_9PLEO</name>
<dbReference type="InterPro" id="IPR050447">
    <property type="entry name" value="Erg6_SMT_methyltransf"/>
</dbReference>
<evidence type="ECO:0000313" key="3">
    <source>
        <dbReference type="Proteomes" id="UP000651452"/>
    </source>
</evidence>
<dbReference type="Gene3D" id="3.40.50.150">
    <property type="entry name" value="Vaccinia Virus protein VP39"/>
    <property type="match status" value="1"/>
</dbReference>
<sequence length="227" mass="25514">MAGYVPQDIKSRIKSSYDAIADTYADNFTTSDDPIRLDYLEHLLSQLRSKGKHAASVLELGCGAGIPATKRLLEVEEPLIHVTGNDLSTTQLELARKHLAKYNDRLALVEGDMMALSFPDHTFDAVTGFYSIIHLPREEQTQLIGKIVQWLKPGGLLLANFVAEEFESNVEERWLGHDEGWMYWSAWGEEGSIRMLENAGFEVLIKETKQVEGDAKFVWVLAKMNAT</sequence>
<comment type="caution">
    <text evidence="2">The sequence shown here is derived from an EMBL/GenBank/DDBJ whole genome shotgun (WGS) entry which is preliminary data.</text>
</comment>
<dbReference type="Proteomes" id="UP000651452">
    <property type="component" value="Unassembled WGS sequence"/>
</dbReference>
<dbReference type="PANTHER" id="PTHR44068">
    <property type="entry name" value="ZGC:194242"/>
    <property type="match status" value="1"/>
</dbReference>
<reference evidence="2" key="1">
    <citation type="submission" date="2018-12" db="EMBL/GenBank/DDBJ databases">
        <authorList>
            <person name="Syme R.A."/>
            <person name="Farfan-Caceres L."/>
            <person name="Lichtenzveig J."/>
        </authorList>
    </citation>
    <scope>NUCLEOTIDE SEQUENCE</scope>
    <source>
        <strain evidence="2">Al4</strain>
    </source>
</reference>
<dbReference type="PANTHER" id="PTHR44068:SF11">
    <property type="entry name" value="GERANYL DIPHOSPHATE 2-C-METHYLTRANSFERASE"/>
    <property type="match status" value="1"/>
</dbReference>
<dbReference type="AlphaFoldDB" id="A0A8H7IXH5"/>